<evidence type="ECO:0000313" key="2">
    <source>
        <dbReference type="Proteomes" id="UP000466931"/>
    </source>
</evidence>
<dbReference type="PANTHER" id="PTHR43265">
    <property type="entry name" value="ESTERASE ESTD"/>
    <property type="match status" value="1"/>
</dbReference>
<evidence type="ECO:0000313" key="1">
    <source>
        <dbReference type="EMBL" id="BBZ35923.1"/>
    </source>
</evidence>
<sequence length="342" mass="35369">MRAIAALLLSLALLVGCSSSKTDESWVEDEITFEADGLTIHGTYRHQRDATPGPAALLISESGQTDRNGDNAVVGPVGNMRQLAEHLSGLGVATLRYDKIGTGRTGLGPYAQKPAEVGSAVYTAGARAALRFLADQPATDKAHMSAYGLGEGATHAMALAVDTASDAPKLHSLGLLQPLPGRYLDLITGRVKADVAAAVKQGSKTAQQADEVVAAWTAAVAQVRADGTLPPGQLPDGLGAILNPGNVKIVRETDAVDPLGEAAKIPAGTPVLLTCSDSDAQARCEGLKPLTAALAHTELTLVELKGVNHVLRDDPTDNLADYAKPAPLSGQLTTALDAFVRE</sequence>
<dbReference type="InterPro" id="IPR053145">
    <property type="entry name" value="AB_hydrolase_Est10"/>
</dbReference>
<dbReference type="PANTHER" id="PTHR43265:SF1">
    <property type="entry name" value="ESTERASE ESTD"/>
    <property type="match status" value="1"/>
</dbReference>
<organism evidence="1 2">
    <name type="scientific">Mycolicibacterium confluentis</name>
    <dbReference type="NCBI Taxonomy" id="28047"/>
    <lineage>
        <taxon>Bacteria</taxon>
        <taxon>Bacillati</taxon>
        <taxon>Actinomycetota</taxon>
        <taxon>Actinomycetes</taxon>
        <taxon>Mycobacteriales</taxon>
        <taxon>Mycobacteriaceae</taxon>
        <taxon>Mycolicibacterium</taxon>
    </lineage>
</organism>
<proteinExistence type="predicted"/>
<dbReference type="Proteomes" id="UP000466931">
    <property type="component" value="Chromosome"/>
</dbReference>
<name>A0A7I7Y489_9MYCO</name>
<reference evidence="1" key="1">
    <citation type="journal article" date="2019" name="Emerg. Microbes Infect.">
        <title>Comprehensive subspecies identification of 175 nontuberculous mycobacteria species based on 7547 genomic profiles.</title>
        <authorList>
            <person name="Matsumoto Y."/>
            <person name="Kinjo T."/>
            <person name="Motooka D."/>
            <person name="Nabeya D."/>
            <person name="Jung N."/>
            <person name="Uechi K."/>
            <person name="Horii T."/>
            <person name="Iida T."/>
            <person name="Fujita J."/>
            <person name="Nakamura S."/>
        </authorList>
    </citation>
    <scope>NUCLEOTIDE SEQUENCE [LARGE SCALE GENOMIC DNA]</scope>
    <source>
        <strain evidence="1">JCM 13671</strain>
    </source>
</reference>
<dbReference type="AlphaFoldDB" id="A0A7I7Y489"/>
<dbReference type="Gene3D" id="3.40.50.1820">
    <property type="entry name" value="alpha/beta hydrolase"/>
    <property type="match status" value="1"/>
</dbReference>
<dbReference type="GO" id="GO:0052689">
    <property type="term" value="F:carboxylic ester hydrolase activity"/>
    <property type="evidence" value="ECO:0007669"/>
    <property type="project" value="TreeGrafter"/>
</dbReference>
<dbReference type="SUPFAM" id="SSF53474">
    <property type="entry name" value="alpha/beta-Hydrolases"/>
    <property type="match status" value="1"/>
</dbReference>
<dbReference type="EMBL" id="AP022612">
    <property type="protein sequence ID" value="BBZ35923.1"/>
    <property type="molecule type" value="Genomic_DNA"/>
</dbReference>
<keyword evidence="2" id="KW-1185">Reference proteome</keyword>
<dbReference type="InterPro" id="IPR029058">
    <property type="entry name" value="AB_hydrolase_fold"/>
</dbReference>
<protein>
    <submittedName>
        <fullName evidence="1">Uncharacterized protein</fullName>
    </submittedName>
</protein>
<dbReference type="PROSITE" id="PS51257">
    <property type="entry name" value="PROKAR_LIPOPROTEIN"/>
    <property type="match status" value="1"/>
</dbReference>
<gene>
    <name evidence="1" type="ORF">MCNF_45280</name>
</gene>
<dbReference type="OrthoDB" id="9809549at2"/>
<accession>A0A7I7Y489</accession>
<reference evidence="1" key="2">
    <citation type="submission" date="2020-02" db="EMBL/GenBank/DDBJ databases">
        <authorList>
            <person name="Matsumoto Y."/>
            <person name="Motooka D."/>
            <person name="Nakamura S."/>
        </authorList>
    </citation>
    <scope>NUCLEOTIDE SEQUENCE</scope>
    <source>
        <strain evidence="1">JCM 13671</strain>
    </source>
</reference>
<dbReference type="RefSeq" id="WP_085157161.1">
    <property type="nucleotide sequence ID" value="NZ_AP022612.1"/>
</dbReference>